<dbReference type="RefSeq" id="XP_047782636.1">
    <property type="nucleotide sequence ID" value="XM_047928524.1"/>
</dbReference>
<dbReference type="EMBL" id="JADCUA010000003">
    <property type="protein sequence ID" value="KAH9841337.1"/>
    <property type="molecule type" value="Genomic_DNA"/>
</dbReference>
<dbReference type="Proteomes" id="UP000814176">
    <property type="component" value="Unassembled WGS sequence"/>
</dbReference>
<comment type="caution">
    <text evidence="3">The sequence shown here is derived from an EMBL/GenBank/DDBJ whole genome shotgun (WGS) entry which is preliminary data.</text>
</comment>
<evidence type="ECO:0000313" key="4">
    <source>
        <dbReference type="Proteomes" id="UP000814176"/>
    </source>
</evidence>
<sequence length="342" mass="37617">MRSRDTAQSVVRRHQEQGGKKRVEDRASTSQRLALTHRCTHRYATLSRFDNELKELERVIKEKKQAISDADMQLKKLEHDWQALAKEKPAATNFITNLEKQYDWIAEEHESFGKPGSQYGFRNVDIKSLREKAAHCSRADFHNDLTARSGPTTRTRPTPTSPGAPRSGPLLSTCTARAASTVRSDPAPHERAQQQVRASSEATSPDAPRFGALLLPRAATSTARSDPTRPNRTNALNIECAQAARPRHAGTTPPDASHFGALLATRAATSTRKSASMRLAGTRAHSQRGGAGYEVLRAQRSRCEAGYDGRGLRRGTRRVQSEAQQGGRSCAVSALSLWCTDL</sequence>
<organism evidence="3 4">
    <name type="scientific">Rhodofomes roseus</name>
    <dbReference type="NCBI Taxonomy" id="34475"/>
    <lineage>
        <taxon>Eukaryota</taxon>
        <taxon>Fungi</taxon>
        <taxon>Dikarya</taxon>
        <taxon>Basidiomycota</taxon>
        <taxon>Agaricomycotina</taxon>
        <taxon>Agaricomycetes</taxon>
        <taxon>Polyporales</taxon>
        <taxon>Rhodofomes</taxon>
    </lineage>
</organism>
<reference evidence="3 4" key="1">
    <citation type="journal article" date="2021" name="Environ. Microbiol.">
        <title>Gene family expansions and transcriptome signatures uncover fungal adaptations to wood decay.</title>
        <authorList>
            <person name="Hage H."/>
            <person name="Miyauchi S."/>
            <person name="Viragh M."/>
            <person name="Drula E."/>
            <person name="Min B."/>
            <person name="Chaduli D."/>
            <person name="Navarro D."/>
            <person name="Favel A."/>
            <person name="Norest M."/>
            <person name="Lesage-Meessen L."/>
            <person name="Balint B."/>
            <person name="Merenyi Z."/>
            <person name="de Eugenio L."/>
            <person name="Morin E."/>
            <person name="Martinez A.T."/>
            <person name="Baldrian P."/>
            <person name="Stursova M."/>
            <person name="Martinez M.J."/>
            <person name="Novotny C."/>
            <person name="Magnuson J.K."/>
            <person name="Spatafora J.W."/>
            <person name="Maurice S."/>
            <person name="Pangilinan J."/>
            <person name="Andreopoulos W."/>
            <person name="LaButti K."/>
            <person name="Hundley H."/>
            <person name="Na H."/>
            <person name="Kuo A."/>
            <person name="Barry K."/>
            <person name="Lipzen A."/>
            <person name="Henrissat B."/>
            <person name="Riley R."/>
            <person name="Ahrendt S."/>
            <person name="Nagy L.G."/>
            <person name="Grigoriev I.V."/>
            <person name="Martin F."/>
            <person name="Rosso M.N."/>
        </authorList>
    </citation>
    <scope>NUCLEOTIDE SEQUENCE [LARGE SCALE GENOMIC DNA]</scope>
    <source>
        <strain evidence="3 4">CIRM-BRFM 1785</strain>
    </source>
</reference>
<name>A0ABQ8KRK9_9APHY</name>
<feature type="compositionally biased region" description="Polar residues" evidence="2">
    <location>
        <begin position="193"/>
        <end position="203"/>
    </location>
</feature>
<feature type="compositionally biased region" description="Basic and acidic residues" evidence="2">
    <location>
        <begin position="13"/>
        <end position="27"/>
    </location>
</feature>
<protein>
    <submittedName>
        <fullName evidence="3">Uncharacterized protein</fullName>
    </submittedName>
</protein>
<evidence type="ECO:0000313" key="3">
    <source>
        <dbReference type="EMBL" id="KAH9841337.1"/>
    </source>
</evidence>
<keyword evidence="1" id="KW-0175">Coiled coil</keyword>
<accession>A0ABQ8KRK9</accession>
<gene>
    <name evidence="3" type="ORF">C8Q71DRAFT_883960</name>
</gene>
<proteinExistence type="predicted"/>
<keyword evidence="4" id="KW-1185">Reference proteome</keyword>
<evidence type="ECO:0000256" key="2">
    <source>
        <dbReference type="SAM" id="MobiDB-lite"/>
    </source>
</evidence>
<evidence type="ECO:0000256" key="1">
    <source>
        <dbReference type="SAM" id="Coils"/>
    </source>
</evidence>
<feature type="region of interest" description="Disordered" evidence="2">
    <location>
        <begin position="140"/>
        <end position="208"/>
    </location>
</feature>
<feature type="region of interest" description="Disordered" evidence="2">
    <location>
        <begin position="1"/>
        <end position="31"/>
    </location>
</feature>
<feature type="coiled-coil region" evidence="1">
    <location>
        <begin position="46"/>
        <end position="80"/>
    </location>
</feature>
<feature type="compositionally biased region" description="Low complexity" evidence="2">
    <location>
        <begin position="146"/>
        <end position="169"/>
    </location>
</feature>
<dbReference type="GeneID" id="72009256"/>